<dbReference type="PIRSF" id="PIRSF036626">
    <property type="entry name" value="MPTBd_MobAlike"/>
    <property type="match status" value="1"/>
</dbReference>
<dbReference type="SUPFAM" id="SSF53218">
    <property type="entry name" value="Molybdenum cofactor biosynthesis proteins"/>
    <property type="match status" value="1"/>
</dbReference>
<dbReference type="GO" id="GO:0016779">
    <property type="term" value="F:nucleotidyltransferase activity"/>
    <property type="evidence" value="ECO:0007669"/>
    <property type="project" value="UniProtKB-ARBA"/>
</dbReference>
<dbReference type="Proteomes" id="UP000216991">
    <property type="component" value="Unassembled WGS sequence"/>
</dbReference>
<keyword evidence="1" id="KW-0460">Magnesium</keyword>
<proteinExistence type="predicted"/>
<evidence type="ECO:0000313" key="4">
    <source>
        <dbReference type="Proteomes" id="UP000216991"/>
    </source>
</evidence>
<dbReference type="OrthoDB" id="9779263at2"/>
<dbReference type="InterPro" id="IPR029044">
    <property type="entry name" value="Nucleotide-diphossugar_trans"/>
</dbReference>
<dbReference type="EMBL" id="NOXT01000078">
    <property type="protein sequence ID" value="OYQ33049.1"/>
    <property type="molecule type" value="Genomic_DNA"/>
</dbReference>
<dbReference type="AlphaFoldDB" id="A0A255YV44"/>
<protein>
    <recommendedName>
        <fullName evidence="2">MobA-like NTP transferase domain-containing protein</fullName>
    </recommendedName>
</protein>
<dbReference type="Gene3D" id="3.40.980.10">
    <property type="entry name" value="MoaB/Mog-like domain"/>
    <property type="match status" value="1"/>
</dbReference>
<name>A0A255YV44_9SPHN</name>
<dbReference type="InterPro" id="IPR025877">
    <property type="entry name" value="MobA-like_NTP_Trfase"/>
</dbReference>
<organism evidence="3 4">
    <name type="scientific">Sandarakinorhabdus cyanobacteriorum</name>
    <dbReference type="NCBI Taxonomy" id="1981098"/>
    <lineage>
        <taxon>Bacteria</taxon>
        <taxon>Pseudomonadati</taxon>
        <taxon>Pseudomonadota</taxon>
        <taxon>Alphaproteobacteria</taxon>
        <taxon>Sphingomonadales</taxon>
        <taxon>Sphingosinicellaceae</taxon>
        <taxon>Sandarakinorhabdus</taxon>
    </lineage>
</organism>
<dbReference type="Gene3D" id="3.90.550.10">
    <property type="entry name" value="Spore Coat Polysaccharide Biosynthesis Protein SpsA, Chain A"/>
    <property type="match status" value="1"/>
</dbReference>
<dbReference type="PANTHER" id="PTHR43777:SF1">
    <property type="entry name" value="MOLYBDENUM COFACTOR CYTIDYLYLTRANSFERASE"/>
    <property type="match status" value="1"/>
</dbReference>
<keyword evidence="4" id="KW-1185">Reference proteome</keyword>
<gene>
    <name evidence="3" type="ORF">CHU93_03380</name>
</gene>
<sequence>MKFGELPLDQALGALLAHGQMLGGRRLAKGHRLTADDLAAAELAGITSLVVARLEAGDVAEDAAATALAAALAGPGAQVLAPVHGRVNIAAAADGLVQLPPAMVAAVNRVDEALTLATLPDGQRVAAGEIIATIKTITYAVPAAVLAGAVAAARPMAVAAFRPRSFGLIATSLPGTSAKALEKLELVTAARVAALGGAFAVAPSCPHEAGALAAQLRSVPGDVLLVAGASATVDRGDVIPAAIVAAGGQVLRLGMPVDPGNLLVLGVLDGRPVIGLPGCARSPKRNGFDIVLEHLAAGLPVDGALIAGLGEGGLLPEAERPQPRAVAGAPGRVGAVVLAAGRSSRFGDGHKLLALWRGQPLVAHVVDAIAAAGLPPPVVVLGHQADAVRAALAGRDVRFVMAADWADGMGRSLAAGIAAVPDDWDAALVCLADMPAVEPDLIAALAAAAGDVVAPVWNGRRGHPVRWPRSAFGRLRQLAGDAGGRAIMADHVVTEVPAPSAACLADVDTVTALSALGG</sequence>
<dbReference type="CDD" id="cd04182">
    <property type="entry name" value="GT_2_like_f"/>
    <property type="match status" value="1"/>
</dbReference>
<dbReference type="SUPFAM" id="SSF53448">
    <property type="entry name" value="Nucleotide-diphospho-sugar transferases"/>
    <property type="match status" value="1"/>
</dbReference>
<reference evidence="3 4" key="1">
    <citation type="submission" date="2017-07" db="EMBL/GenBank/DDBJ databases">
        <title>Sandarakinorhabdus cyanobacteriorum sp. nov., a novel bacterium isolated from cyanobacterial aggregates in a eutrophic lake.</title>
        <authorList>
            <person name="Cai H."/>
        </authorList>
    </citation>
    <scope>NUCLEOTIDE SEQUENCE [LARGE SCALE GENOMIC DNA]</scope>
    <source>
        <strain evidence="3 4">TH057</strain>
    </source>
</reference>
<feature type="domain" description="MobA-like NTP transferase" evidence="2">
    <location>
        <begin position="335"/>
        <end position="491"/>
    </location>
</feature>
<dbReference type="Pfam" id="PF12804">
    <property type="entry name" value="NTP_transf_3"/>
    <property type="match status" value="1"/>
</dbReference>
<dbReference type="InterPro" id="IPR012184">
    <property type="entry name" value="Bifunc_Mopterin-bd"/>
</dbReference>
<dbReference type="PANTHER" id="PTHR43777">
    <property type="entry name" value="MOLYBDENUM COFACTOR CYTIDYLYLTRANSFERASE"/>
    <property type="match status" value="1"/>
</dbReference>
<evidence type="ECO:0000313" key="3">
    <source>
        <dbReference type="EMBL" id="OYQ33049.1"/>
    </source>
</evidence>
<comment type="caution">
    <text evidence="3">The sequence shown here is derived from an EMBL/GenBank/DDBJ whole genome shotgun (WGS) entry which is preliminary data.</text>
</comment>
<dbReference type="RefSeq" id="WP_094472759.1">
    <property type="nucleotide sequence ID" value="NZ_NOXT01000078.1"/>
</dbReference>
<evidence type="ECO:0000259" key="2">
    <source>
        <dbReference type="Pfam" id="PF12804"/>
    </source>
</evidence>
<dbReference type="InterPro" id="IPR036425">
    <property type="entry name" value="MoaB/Mog-like_dom_sf"/>
</dbReference>
<accession>A0A255YV44</accession>
<evidence type="ECO:0000256" key="1">
    <source>
        <dbReference type="ARBA" id="ARBA00022842"/>
    </source>
</evidence>